<proteinExistence type="predicted"/>
<keyword evidence="1" id="KW-0812">Transmembrane</keyword>
<dbReference type="RefSeq" id="WP_147927832.1">
    <property type="nucleotide sequence ID" value="NZ_VKAC01000012.1"/>
</dbReference>
<comment type="caution">
    <text evidence="2">The sequence shown here is derived from an EMBL/GenBank/DDBJ whole genome shotgun (WGS) entry which is preliminary data.</text>
</comment>
<gene>
    <name evidence="2" type="ORF">FMM08_18330</name>
</gene>
<keyword evidence="3" id="KW-1185">Reference proteome</keyword>
<dbReference type="AlphaFoldDB" id="A0A5C8Z702"/>
<evidence type="ECO:0000256" key="1">
    <source>
        <dbReference type="SAM" id="Phobius"/>
    </source>
</evidence>
<evidence type="ECO:0000313" key="2">
    <source>
        <dbReference type="EMBL" id="TXR52710.1"/>
    </source>
</evidence>
<sequence length="83" mass="8708">MAPTPEEDLSVWRRLAPGGMLLVGSGLAVTLDASARRSSGTPLLRWVAEGTAGLVLVNAGLALYGEAMKRRGLHDAATRTPRP</sequence>
<name>A0A5C8Z702_9ACTN</name>
<reference evidence="2 3" key="1">
    <citation type="submission" date="2019-07" db="EMBL/GenBank/DDBJ databases">
        <title>Quadrisphaera sp. strain DD2A genome sequencing and assembly.</title>
        <authorList>
            <person name="Kim I."/>
        </authorList>
    </citation>
    <scope>NUCLEOTIDE SEQUENCE [LARGE SCALE GENOMIC DNA]</scope>
    <source>
        <strain evidence="2 3">DD2A</strain>
    </source>
</reference>
<organism evidence="2 3">
    <name type="scientific">Quadrisphaera setariae</name>
    <dbReference type="NCBI Taxonomy" id="2593304"/>
    <lineage>
        <taxon>Bacteria</taxon>
        <taxon>Bacillati</taxon>
        <taxon>Actinomycetota</taxon>
        <taxon>Actinomycetes</taxon>
        <taxon>Kineosporiales</taxon>
        <taxon>Kineosporiaceae</taxon>
        <taxon>Quadrisphaera</taxon>
    </lineage>
</organism>
<dbReference type="Proteomes" id="UP000321234">
    <property type="component" value="Unassembled WGS sequence"/>
</dbReference>
<keyword evidence="1" id="KW-1133">Transmembrane helix</keyword>
<keyword evidence="1" id="KW-0472">Membrane</keyword>
<dbReference type="EMBL" id="VKAC01000012">
    <property type="protein sequence ID" value="TXR52710.1"/>
    <property type="molecule type" value="Genomic_DNA"/>
</dbReference>
<evidence type="ECO:0000313" key="3">
    <source>
        <dbReference type="Proteomes" id="UP000321234"/>
    </source>
</evidence>
<accession>A0A5C8Z702</accession>
<dbReference type="OrthoDB" id="9920647at2"/>
<protein>
    <submittedName>
        <fullName evidence="2">Uncharacterized protein</fullName>
    </submittedName>
</protein>
<feature type="transmembrane region" description="Helical" evidence="1">
    <location>
        <begin position="43"/>
        <end position="64"/>
    </location>
</feature>